<proteinExistence type="predicted"/>
<reference evidence="2" key="1">
    <citation type="journal article" date="2019" name="Int. J. Syst. Evol. Microbiol.">
        <title>The Global Catalogue of Microorganisms (GCM) 10K type strain sequencing project: providing services to taxonomists for standard genome sequencing and annotation.</title>
        <authorList>
            <consortium name="The Broad Institute Genomics Platform"/>
            <consortium name="The Broad Institute Genome Sequencing Center for Infectious Disease"/>
            <person name="Wu L."/>
            <person name="Ma J."/>
        </authorList>
    </citation>
    <scope>NUCLEOTIDE SEQUENCE [LARGE SCALE GENOMIC DNA]</scope>
    <source>
        <strain evidence="2">JCM 31486</strain>
    </source>
</reference>
<name>A0ABW3MR12_9PSEU</name>
<comment type="caution">
    <text evidence="1">The sequence shown here is derived from an EMBL/GenBank/DDBJ whole genome shotgun (WGS) entry which is preliminary data.</text>
</comment>
<evidence type="ECO:0000313" key="2">
    <source>
        <dbReference type="Proteomes" id="UP001597045"/>
    </source>
</evidence>
<sequence length="113" mass="12465">MTAPTAEAASAPGDEEVERRYRAWIRWNAAMTVHRAQRPGVGVGGHISTYASSATLYEVGFNWFFRGKDHPGGGDQVFFQGHASPGMYARAFLEGRLSENQLDGFRQEYSHAG</sequence>
<organism evidence="1 2">
    <name type="scientific">Kibdelosporangium lantanae</name>
    <dbReference type="NCBI Taxonomy" id="1497396"/>
    <lineage>
        <taxon>Bacteria</taxon>
        <taxon>Bacillati</taxon>
        <taxon>Actinomycetota</taxon>
        <taxon>Actinomycetes</taxon>
        <taxon>Pseudonocardiales</taxon>
        <taxon>Pseudonocardiaceae</taxon>
        <taxon>Kibdelosporangium</taxon>
    </lineage>
</organism>
<dbReference type="InterPro" id="IPR051157">
    <property type="entry name" value="PDH/Transketolase"/>
</dbReference>
<dbReference type="EMBL" id="JBHTIS010003981">
    <property type="protein sequence ID" value="MFD1051920.1"/>
    <property type="molecule type" value="Genomic_DNA"/>
</dbReference>
<keyword evidence="2" id="KW-1185">Reference proteome</keyword>
<protein>
    <submittedName>
        <fullName evidence="1">Pyruvate dehydrogenase (Acetyl-transferring), homodimeric type</fullName>
    </submittedName>
</protein>
<feature type="non-terminal residue" evidence="1">
    <location>
        <position position="113"/>
    </location>
</feature>
<dbReference type="Proteomes" id="UP001597045">
    <property type="component" value="Unassembled WGS sequence"/>
</dbReference>
<accession>A0ABW3MR12</accession>
<evidence type="ECO:0000313" key="1">
    <source>
        <dbReference type="EMBL" id="MFD1051920.1"/>
    </source>
</evidence>
<dbReference type="PANTHER" id="PTHR43825:SF3">
    <property type="entry name" value="PYRUVATE DEHYDROGENASE E1 COMPONENT"/>
    <property type="match status" value="1"/>
</dbReference>
<dbReference type="SUPFAM" id="SSF52518">
    <property type="entry name" value="Thiamin diphosphate-binding fold (THDP-binding)"/>
    <property type="match status" value="1"/>
</dbReference>
<dbReference type="Gene3D" id="3.40.50.970">
    <property type="match status" value="1"/>
</dbReference>
<gene>
    <name evidence="1" type="ORF">ACFQ1S_43340</name>
</gene>
<dbReference type="PANTHER" id="PTHR43825">
    <property type="entry name" value="PYRUVATE DEHYDROGENASE E1 COMPONENT"/>
    <property type="match status" value="1"/>
</dbReference>
<dbReference type="InterPro" id="IPR029061">
    <property type="entry name" value="THDP-binding"/>
</dbReference>
<keyword evidence="1" id="KW-0670">Pyruvate</keyword>